<keyword evidence="2" id="KW-1185">Reference proteome</keyword>
<comment type="caution">
    <text evidence="1">The sequence shown here is derived from an EMBL/GenBank/DDBJ whole genome shotgun (WGS) entry which is preliminary data.</text>
</comment>
<dbReference type="OrthoDB" id="2749434at2759"/>
<protein>
    <submittedName>
        <fullName evidence="1">Uncharacterized protein</fullName>
    </submittedName>
</protein>
<name>A0A2G8SFV4_9APHY</name>
<dbReference type="Proteomes" id="UP000230002">
    <property type="component" value="Unassembled WGS sequence"/>
</dbReference>
<gene>
    <name evidence="1" type="ORF">GSI_05353</name>
</gene>
<accession>A0A2G8SFV4</accession>
<proteinExistence type="predicted"/>
<evidence type="ECO:0000313" key="1">
    <source>
        <dbReference type="EMBL" id="PIL32649.1"/>
    </source>
</evidence>
<organism evidence="1 2">
    <name type="scientific">Ganoderma sinense ZZ0214-1</name>
    <dbReference type="NCBI Taxonomy" id="1077348"/>
    <lineage>
        <taxon>Eukaryota</taxon>
        <taxon>Fungi</taxon>
        <taxon>Dikarya</taxon>
        <taxon>Basidiomycota</taxon>
        <taxon>Agaricomycotina</taxon>
        <taxon>Agaricomycetes</taxon>
        <taxon>Polyporales</taxon>
        <taxon>Polyporaceae</taxon>
        <taxon>Ganoderma</taxon>
    </lineage>
</organism>
<evidence type="ECO:0000313" key="2">
    <source>
        <dbReference type="Proteomes" id="UP000230002"/>
    </source>
</evidence>
<sequence length="86" mass="9805">MSLVRIHVEDAVQYSLGPELDDSDGNEPDIPPEEFQRLHPDTHSTLFGMHIVDSILKYLDAPIMDANRQLINVDYLRDSQGRRTSV</sequence>
<dbReference type="EMBL" id="AYKW01000010">
    <property type="protein sequence ID" value="PIL32649.1"/>
    <property type="molecule type" value="Genomic_DNA"/>
</dbReference>
<reference evidence="1 2" key="1">
    <citation type="journal article" date="2015" name="Sci. Rep.">
        <title>Chromosome-level genome map provides insights into diverse defense mechanisms in the medicinal fungus Ganoderma sinense.</title>
        <authorList>
            <person name="Zhu Y."/>
            <person name="Xu J."/>
            <person name="Sun C."/>
            <person name="Zhou S."/>
            <person name="Xu H."/>
            <person name="Nelson D.R."/>
            <person name="Qian J."/>
            <person name="Song J."/>
            <person name="Luo H."/>
            <person name="Xiang L."/>
            <person name="Li Y."/>
            <person name="Xu Z."/>
            <person name="Ji A."/>
            <person name="Wang L."/>
            <person name="Lu S."/>
            <person name="Hayward A."/>
            <person name="Sun W."/>
            <person name="Li X."/>
            <person name="Schwartz D.C."/>
            <person name="Wang Y."/>
            <person name="Chen S."/>
        </authorList>
    </citation>
    <scope>NUCLEOTIDE SEQUENCE [LARGE SCALE GENOMIC DNA]</scope>
    <source>
        <strain evidence="1 2">ZZ0214-1</strain>
    </source>
</reference>
<dbReference type="AlphaFoldDB" id="A0A2G8SFV4"/>